<dbReference type="KEGG" id="ffl:HYN86_01580"/>
<dbReference type="OrthoDB" id="1349535at2"/>
<dbReference type="RefSeq" id="WP_113676487.1">
    <property type="nucleotide sequence ID" value="NZ_CP030261.1"/>
</dbReference>
<evidence type="ECO:0000313" key="2">
    <source>
        <dbReference type="EMBL" id="AXB55362.1"/>
    </source>
</evidence>
<reference evidence="2 3" key="1">
    <citation type="submission" date="2018-06" db="EMBL/GenBank/DDBJ databases">
        <title>Genome sequencing of Flavobacterium.</title>
        <authorList>
            <person name="Baek M.-G."/>
            <person name="Yi H."/>
        </authorList>
    </citation>
    <scope>NUCLEOTIDE SEQUENCE [LARGE SCALE GENOMIC DNA]</scope>
    <source>
        <strain evidence="2 3">HYN0086</strain>
    </source>
</reference>
<accession>A0A344LN70</accession>
<dbReference type="InterPro" id="IPR002826">
    <property type="entry name" value="MptE-like"/>
</dbReference>
<dbReference type="EMBL" id="CP030261">
    <property type="protein sequence ID" value="AXB55362.1"/>
    <property type="molecule type" value="Genomic_DNA"/>
</dbReference>
<protein>
    <recommendedName>
        <fullName evidence="1">6-hydroxymethylpterin diphosphokinase MptE-like domain-containing protein</fullName>
    </recommendedName>
</protein>
<dbReference type="Proteomes" id="UP000251561">
    <property type="component" value="Chromosome"/>
</dbReference>
<organism evidence="2 3">
    <name type="scientific">Flavobacterium fluviale</name>
    <dbReference type="NCBI Taxonomy" id="2249356"/>
    <lineage>
        <taxon>Bacteria</taxon>
        <taxon>Pseudomonadati</taxon>
        <taxon>Bacteroidota</taxon>
        <taxon>Flavobacteriia</taxon>
        <taxon>Flavobacteriales</taxon>
        <taxon>Flavobacteriaceae</taxon>
        <taxon>Flavobacterium</taxon>
    </lineage>
</organism>
<dbReference type="Gene3D" id="3.90.1480.10">
    <property type="entry name" value="Alpha-2,3-sialyltransferase"/>
    <property type="match status" value="1"/>
</dbReference>
<sequence>MKVLIKKIKNNIKSYFTSSYVNKENLIFKTKFKNYKQAIILGSGPSISKFDLKKIKDNFIITMGNFYEHPEIKEINPNIHVFAASHSPITQTVLRSWWERCNETLPKETWLLIEKRDRDIAVEVFKGRKICFYSYGGNLPVDFTKKILSPWSVTVVGLQLAIYCRIPKIVLLGIHHDWQCIHPYTHFYDHNKPSLEYYLKSEGIKISYEEQKLPFPKERLYKEYELYQQYESLKVEAKSLGLEVYNGDPFSYFDVFPFEKRFDIVIENNQ</sequence>
<name>A0A344LN70_9FLAO</name>
<keyword evidence="3" id="KW-1185">Reference proteome</keyword>
<feature type="domain" description="6-hydroxymethylpterin diphosphokinase MptE-like" evidence="1">
    <location>
        <begin position="27"/>
        <end position="176"/>
    </location>
</feature>
<proteinExistence type="predicted"/>
<dbReference type="Pfam" id="PF01973">
    <property type="entry name" value="MptE-like"/>
    <property type="match status" value="1"/>
</dbReference>
<evidence type="ECO:0000259" key="1">
    <source>
        <dbReference type="Pfam" id="PF01973"/>
    </source>
</evidence>
<dbReference type="AlphaFoldDB" id="A0A344LN70"/>
<gene>
    <name evidence="2" type="ORF">HYN86_01580</name>
</gene>
<evidence type="ECO:0000313" key="3">
    <source>
        <dbReference type="Proteomes" id="UP000251561"/>
    </source>
</evidence>